<dbReference type="EMBL" id="JAPTGG010000005">
    <property type="protein sequence ID" value="MCZ0865191.1"/>
    <property type="molecule type" value="Genomic_DNA"/>
</dbReference>
<gene>
    <name evidence="1" type="ORF">O0V09_08275</name>
</gene>
<organism evidence="1 2">
    <name type="scientific">Dasania phycosphaerae</name>
    <dbReference type="NCBI Taxonomy" id="2950436"/>
    <lineage>
        <taxon>Bacteria</taxon>
        <taxon>Pseudomonadati</taxon>
        <taxon>Pseudomonadota</taxon>
        <taxon>Gammaproteobacteria</taxon>
        <taxon>Cellvibrionales</taxon>
        <taxon>Spongiibacteraceae</taxon>
        <taxon>Dasania</taxon>
    </lineage>
</organism>
<name>A0A9J6RLX6_9GAMM</name>
<accession>A0A9J6RLX6</accession>
<evidence type="ECO:0000313" key="1">
    <source>
        <dbReference type="EMBL" id="MCZ0865191.1"/>
    </source>
</evidence>
<dbReference type="InterPro" id="IPR022260">
    <property type="entry name" value="Integr_conj_element_PilL"/>
</dbReference>
<proteinExistence type="predicted"/>
<dbReference type="NCBIfam" id="TIGR03505">
    <property type="entry name" value="FimV_core"/>
    <property type="match status" value="1"/>
</dbReference>
<evidence type="ECO:0000313" key="2">
    <source>
        <dbReference type="Proteomes" id="UP001069090"/>
    </source>
</evidence>
<sequence length="263" mass="29430">MLTMIFALPLTVQADTTDTEDSRILESRYLSVPMGPESAQTDLLKSIVDIRVPEQITTVGGSLDYLLKPYGFQLDDSHEADEQYLLLVLTLPEPHRNLGSMTLMDALTTLGGKSFRPLINPVKRSVRYQLREGFGQFATAEEMEIAKQQWLDQKEINSLPSKEPGALSAAQQDRQSYGPVQRGDILSRIASQLDLPGMTIDQVLVYLFHANPHAFANDNMNHLLAGAMLKLPPVNPETLPTAFEASQLVDEHYRLWIQREVTP</sequence>
<keyword evidence="2" id="KW-1185">Reference proteome</keyword>
<comment type="caution">
    <text evidence="1">The sequence shown here is derived from an EMBL/GenBank/DDBJ whole genome shotgun (WGS) entry which is preliminary data.</text>
</comment>
<reference evidence="1 2" key="1">
    <citation type="submission" date="2022-12" db="EMBL/GenBank/DDBJ databases">
        <title>Dasania phycosphaerae sp. nov., isolated from particulate material of the south coast of Korea.</title>
        <authorList>
            <person name="Jiang Y."/>
        </authorList>
    </citation>
    <scope>NUCLEOTIDE SEQUENCE [LARGE SCALE GENOMIC DNA]</scope>
    <source>
        <strain evidence="1 2">GY-19</strain>
    </source>
</reference>
<protein>
    <submittedName>
        <fullName evidence="1">Uncharacterized protein</fullName>
    </submittedName>
</protein>
<dbReference type="Proteomes" id="UP001069090">
    <property type="component" value="Unassembled WGS sequence"/>
</dbReference>
<dbReference type="RefSeq" id="WP_258331338.1">
    <property type="nucleotide sequence ID" value="NZ_JAPTGG010000005.1"/>
</dbReference>
<dbReference type="NCBIfam" id="TIGR03748">
    <property type="entry name" value="conj_PilL"/>
    <property type="match status" value="1"/>
</dbReference>
<dbReference type="AlphaFoldDB" id="A0A9J6RLX6"/>
<dbReference type="InterPro" id="IPR020012">
    <property type="entry name" value="LysM_FimV"/>
</dbReference>